<dbReference type="PRINTS" id="PR01576">
    <property type="entry name" value="PDEFORMYLASE"/>
</dbReference>
<dbReference type="GO" id="GO:0046872">
    <property type="term" value="F:metal ion binding"/>
    <property type="evidence" value="ECO:0007669"/>
    <property type="project" value="UniProtKB-KW"/>
</dbReference>
<dbReference type="NCBIfam" id="NF001159">
    <property type="entry name" value="PRK00150.1-3"/>
    <property type="match status" value="1"/>
</dbReference>
<evidence type="ECO:0000256" key="3">
    <source>
        <dbReference type="ARBA" id="ARBA00022801"/>
    </source>
</evidence>
<dbReference type="GO" id="GO:0006412">
    <property type="term" value="P:translation"/>
    <property type="evidence" value="ECO:0007669"/>
    <property type="project" value="UniProtKB-UniRule"/>
</dbReference>
<evidence type="ECO:0000256" key="4">
    <source>
        <dbReference type="ARBA" id="ARBA00022917"/>
    </source>
</evidence>
<dbReference type="InterPro" id="IPR036821">
    <property type="entry name" value="Peptide_deformylase_sf"/>
</dbReference>
<dbReference type="NCBIfam" id="TIGR00079">
    <property type="entry name" value="pept_deformyl"/>
    <property type="match status" value="1"/>
</dbReference>
<comment type="caution">
    <text evidence="7">The sequence shown here is derived from an EMBL/GenBank/DDBJ whole genome shotgun (WGS) entry which is preliminary data.</text>
</comment>
<feature type="active site" evidence="6">
    <location>
        <position position="132"/>
    </location>
</feature>
<feature type="binding site" evidence="6">
    <location>
        <position position="131"/>
    </location>
    <ligand>
        <name>Fe cation</name>
        <dbReference type="ChEBI" id="CHEBI:24875"/>
    </ligand>
</feature>
<dbReference type="HAMAP" id="MF_00163">
    <property type="entry name" value="Pep_deformylase"/>
    <property type="match status" value="1"/>
</dbReference>
<evidence type="ECO:0000256" key="1">
    <source>
        <dbReference type="ARBA" id="ARBA00010759"/>
    </source>
</evidence>
<organism evidence="7 8">
    <name type="scientific">Nocardia terrae</name>
    <dbReference type="NCBI Taxonomy" id="2675851"/>
    <lineage>
        <taxon>Bacteria</taxon>
        <taxon>Bacillati</taxon>
        <taxon>Actinomycetota</taxon>
        <taxon>Actinomycetes</taxon>
        <taxon>Mycobacteriales</taxon>
        <taxon>Nocardiaceae</taxon>
        <taxon>Nocardia</taxon>
    </lineage>
</organism>
<evidence type="ECO:0000256" key="5">
    <source>
        <dbReference type="ARBA" id="ARBA00023004"/>
    </source>
</evidence>
<dbReference type="RefSeq" id="WP_328601736.1">
    <property type="nucleotide sequence ID" value="NZ_WRPP01000002.1"/>
</dbReference>
<dbReference type="SUPFAM" id="SSF56420">
    <property type="entry name" value="Peptide deformylase"/>
    <property type="match status" value="1"/>
</dbReference>
<keyword evidence="3 6" id="KW-0378">Hydrolase</keyword>
<dbReference type="EC" id="3.5.1.88" evidence="6"/>
<sequence length="185" mass="20237">MTIQPVRLFGDPILRARAAEVETFDREVRQLVTDLTDTMYESGGVGMAAPQIGVGLRVFVYDTGDAKGHLINPVFEVEGAETQTGPEGCLSIPGVRHDVTRPMTVVARGVDVDGKPVEFRAEGLLARCVQHETDHLDGVLFLQRLDTDSRKAAMRTIRESGWFTQGITVLAASEIGGSRSRERSR</sequence>
<dbReference type="Pfam" id="PF01327">
    <property type="entry name" value="Pep_deformylase"/>
    <property type="match status" value="1"/>
</dbReference>
<comment type="similarity">
    <text evidence="1 6">Belongs to the polypeptide deformylase family.</text>
</comment>
<accession>A0A7K1UU79</accession>
<keyword evidence="8" id="KW-1185">Reference proteome</keyword>
<feature type="binding site" evidence="6">
    <location>
        <position position="135"/>
    </location>
    <ligand>
        <name>Fe cation</name>
        <dbReference type="ChEBI" id="CHEBI:24875"/>
    </ligand>
</feature>
<dbReference type="PIRSF" id="PIRSF004749">
    <property type="entry name" value="Pep_def"/>
    <property type="match status" value="1"/>
</dbReference>
<keyword evidence="5 6" id="KW-0408">Iron</keyword>
<gene>
    <name evidence="6 7" type="primary">def</name>
    <name evidence="7" type="ORF">GPX89_11730</name>
</gene>
<evidence type="ECO:0000256" key="2">
    <source>
        <dbReference type="ARBA" id="ARBA00022723"/>
    </source>
</evidence>
<comment type="catalytic activity">
    <reaction evidence="6">
        <text>N-terminal N-formyl-L-methionyl-[peptide] + H2O = N-terminal L-methionyl-[peptide] + formate</text>
        <dbReference type="Rhea" id="RHEA:24420"/>
        <dbReference type="Rhea" id="RHEA-COMP:10639"/>
        <dbReference type="Rhea" id="RHEA-COMP:10640"/>
        <dbReference type="ChEBI" id="CHEBI:15377"/>
        <dbReference type="ChEBI" id="CHEBI:15740"/>
        <dbReference type="ChEBI" id="CHEBI:49298"/>
        <dbReference type="ChEBI" id="CHEBI:64731"/>
        <dbReference type="EC" id="3.5.1.88"/>
    </reaction>
</comment>
<reference evidence="7 8" key="1">
    <citation type="submission" date="2019-12" db="EMBL/GenBank/DDBJ databases">
        <title>Nocardia sp. nov. ET3-3 isolated from soil.</title>
        <authorList>
            <person name="Kanchanasin P."/>
            <person name="Tanasupawat S."/>
            <person name="Yuki M."/>
            <person name="Kudo T."/>
        </authorList>
    </citation>
    <scope>NUCLEOTIDE SEQUENCE [LARGE SCALE GENOMIC DNA]</scope>
    <source>
        <strain evidence="7 8">ET3-3</strain>
    </source>
</reference>
<evidence type="ECO:0000313" key="8">
    <source>
        <dbReference type="Proteomes" id="UP000466794"/>
    </source>
</evidence>
<protein>
    <recommendedName>
        <fullName evidence="6">Peptide deformylase</fullName>
        <shortName evidence="6">PDF</shortName>
        <ecNumber evidence="6">3.5.1.88</ecNumber>
    </recommendedName>
    <alternativeName>
        <fullName evidence="6">Polypeptide deformylase</fullName>
    </alternativeName>
</protein>
<dbReference type="AlphaFoldDB" id="A0A7K1UU79"/>
<evidence type="ECO:0000313" key="7">
    <source>
        <dbReference type="EMBL" id="MVU77912.1"/>
    </source>
</evidence>
<dbReference type="PANTHER" id="PTHR10458:SF2">
    <property type="entry name" value="PEPTIDE DEFORMYLASE, MITOCHONDRIAL"/>
    <property type="match status" value="1"/>
</dbReference>
<dbReference type="Gene3D" id="3.90.45.10">
    <property type="entry name" value="Peptide deformylase"/>
    <property type="match status" value="1"/>
</dbReference>
<keyword evidence="2 6" id="KW-0479">Metal-binding</keyword>
<feature type="binding site" evidence="6">
    <location>
        <position position="89"/>
    </location>
    <ligand>
        <name>Fe cation</name>
        <dbReference type="ChEBI" id="CHEBI:24875"/>
    </ligand>
</feature>
<dbReference type="PANTHER" id="PTHR10458">
    <property type="entry name" value="PEPTIDE DEFORMYLASE"/>
    <property type="match status" value="1"/>
</dbReference>
<keyword evidence="4 6" id="KW-0648">Protein biosynthesis</keyword>
<comment type="cofactor">
    <cofactor evidence="6">
        <name>Fe(2+)</name>
        <dbReference type="ChEBI" id="CHEBI:29033"/>
    </cofactor>
    <text evidence="6">Binds 1 Fe(2+) ion.</text>
</comment>
<name>A0A7K1UU79_9NOCA</name>
<proteinExistence type="inferred from homology"/>
<dbReference type="EMBL" id="WRPP01000002">
    <property type="protein sequence ID" value="MVU77912.1"/>
    <property type="molecule type" value="Genomic_DNA"/>
</dbReference>
<dbReference type="Proteomes" id="UP000466794">
    <property type="component" value="Unassembled WGS sequence"/>
</dbReference>
<dbReference type="GO" id="GO:0042586">
    <property type="term" value="F:peptide deformylase activity"/>
    <property type="evidence" value="ECO:0007669"/>
    <property type="project" value="UniProtKB-UniRule"/>
</dbReference>
<dbReference type="InterPro" id="IPR023635">
    <property type="entry name" value="Peptide_deformylase"/>
</dbReference>
<comment type="function">
    <text evidence="6">Removes the formyl group from the N-terminal Met of newly synthesized proteins. Requires at least a dipeptide for an efficient rate of reaction. N-terminal L-methionine is a prerequisite for activity but the enzyme has broad specificity at other positions.</text>
</comment>
<dbReference type="CDD" id="cd00487">
    <property type="entry name" value="Pep_deformylase"/>
    <property type="match status" value="1"/>
</dbReference>
<evidence type="ECO:0000256" key="6">
    <source>
        <dbReference type="HAMAP-Rule" id="MF_00163"/>
    </source>
</evidence>